<reference evidence="1" key="1">
    <citation type="submission" date="2014-05" db="EMBL/GenBank/DDBJ databases">
        <authorList>
            <person name="Chronopoulou M."/>
        </authorList>
    </citation>
    <scope>NUCLEOTIDE SEQUENCE</scope>
    <source>
        <tissue evidence="1">Whole organism</tissue>
    </source>
</reference>
<dbReference type="EMBL" id="HACA01026777">
    <property type="protein sequence ID" value="CDW44138.1"/>
    <property type="molecule type" value="Transcribed_RNA"/>
</dbReference>
<accession>A0A0K2V0U8</accession>
<name>A0A0K2V0U8_LEPSM</name>
<organism evidence="1">
    <name type="scientific">Lepeophtheirus salmonis</name>
    <name type="common">Salmon louse</name>
    <name type="synonym">Caligus salmonis</name>
    <dbReference type="NCBI Taxonomy" id="72036"/>
    <lineage>
        <taxon>Eukaryota</taxon>
        <taxon>Metazoa</taxon>
        <taxon>Ecdysozoa</taxon>
        <taxon>Arthropoda</taxon>
        <taxon>Crustacea</taxon>
        <taxon>Multicrustacea</taxon>
        <taxon>Hexanauplia</taxon>
        <taxon>Copepoda</taxon>
        <taxon>Siphonostomatoida</taxon>
        <taxon>Caligidae</taxon>
        <taxon>Lepeophtheirus</taxon>
    </lineage>
</organism>
<evidence type="ECO:0000313" key="1">
    <source>
        <dbReference type="EMBL" id="CDW44138.1"/>
    </source>
</evidence>
<proteinExistence type="predicted"/>
<protein>
    <submittedName>
        <fullName evidence="1">Uncharacterized protein</fullName>
    </submittedName>
</protein>
<dbReference type="AlphaFoldDB" id="A0A0K2V0U8"/>
<sequence>MASIRGRIEAQLTLMKTDDKLSHSSVITAFKASTFGREILFVLLSKMFLTAKSRGFTSGEDDGSHVLPPDMLHLLRRQDTKGYDLSWMFGPEGSLDQIS</sequence>